<proteinExistence type="predicted"/>
<sequence length="183" mass="20858">MALLGKYHPEAVDYISMCCCDDMDANVLAVKEAVKTLFDIELPFDSYQEWAELSEGSRVEYLAKIVNFIKNDKAKLKNILFNQLRAAGTLAHKRKAIHSQVSYYLLLLFIIVIIYYYYCYYLLLFIIVIIIIYCCYVIVTAGGCGSGLKLLEAVIIVIIIIIVIVIIIMINSICILIIYTYIV</sequence>
<name>A0A0M3JC10_ANISI</name>
<evidence type="ECO:0000313" key="2">
    <source>
        <dbReference type="EMBL" id="VDK24763.1"/>
    </source>
</evidence>
<feature type="transmembrane region" description="Helical" evidence="1">
    <location>
        <begin position="124"/>
        <end position="142"/>
    </location>
</feature>
<dbReference type="WBParaSite" id="ASIM_0000514001-mRNA-1">
    <property type="protein sequence ID" value="ASIM_0000514001-mRNA-1"/>
    <property type="gene ID" value="ASIM_0000514001"/>
</dbReference>
<feature type="transmembrane region" description="Helical" evidence="1">
    <location>
        <begin position="154"/>
        <end position="182"/>
    </location>
</feature>
<reference evidence="4" key="1">
    <citation type="submission" date="2017-02" db="UniProtKB">
        <authorList>
            <consortium name="WormBaseParasite"/>
        </authorList>
    </citation>
    <scope>IDENTIFICATION</scope>
</reference>
<dbReference type="Proteomes" id="UP000267096">
    <property type="component" value="Unassembled WGS sequence"/>
</dbReference>
<feature type="transmembrane region" description="Helical" evidence="1">
    <location>
        <begin position="101"/>
        <end position="118"/>
    </location>
</feature>
<keyword evidence="3" id="KW-1185">Reference proteome</keyword>
<evidence type="ECO:0000313" key="4">
    <source>
        <dbReference type="WBParaSite" id="ASIM_0000514001-mRNA-1"/>
    </source>
</evidence>
<evidence type="ECO:0000313" key="3">
    <source>
        <dbReference type="Proteomes" id="UP000267096"/>
    </source>
</evidence>
<keyword evidence="1" id="KW-0812">Transmembrane</keyword>
<organism evidence="4">
    <name type="scientific">Anisakis simplex</name>
    <name type="common">Herring worm</name>
    <dbReference type="NCBI Taxonomy" id="6269"/>
    <lineage>
        <taxon>Eukaryota</taxon>
        <taxon>Metazoa</taxon>
        <taxon>Ecdysozoa</taxon>
        <taxon>Nematoda</taxon>
        <taxon>Chromadorea</taxon>
        <taxon>Rhabditida</taxon>
        <taxon>Spirurina</taxon>
        <taxon>Ascaridomorpha</taxon>
        <taxon>Ascaridoidea</taxon>
        <taxon>Anisakidae</taxon>
        <taxon>Anisakis</taxon>
        <taxon>Anisakis simplex complex</taxon>
    </lineage>
</organism>
<protein>
    <submittedName>
        <fullName evidence="2 4">Uncharacterized protein</fullName>
    </submittedName>
</protein>
<dbReference type="AlphaFoldDB" id="A0A0M3JC10"/>
<gene>
    <name evidence="2" type="ORF">ASIM_LOCUS4942</name>
</gene>
<dbReference type="EMBL" id="UYRR01009187">
    <property type="protein sequence ID" value="VDK24763.1"/>
    <property type="molecule type" value="Genomic_DNA"/>
</dbReference>
<reference evidence="2 3" key="2">
    <citation type="submission" date="2018-11" db="EMBL/GenBank/DDBJ databases">
        <authorList>
            <consortium name="Pathogen Informatics"/>
        </authorList>
    </citation>
    <scope>NUCLEOTIDE SEQUENCE [LARGE SCALE GENOMIC DNA]</scope>
</reference>
<accession>A0A0M3JC10</accession>
<keyword evidence="1" id="KW-0472">Membrane</keyword>
<keyword evidence="1" id="KW-1133">Transmembrane helix</keyword>
<evidence type="ECO:0000256" key="1">
    <source>
        <dbReference type="SAM" id="Phobius"/>
    </source>
</evidence>